<comment type="caution">
    <text evidence="2">The sequence shown here is derived from an EMBL/GenBank/DDBJ whole genome shotgun (WGS) entry which is preliminary data.</text>
</comment>
<reference evidence="2" key="1">
    <citation type="submission" date="2020-08" db="EMBL/GenBank/DDBJ databases">
        <title>Multicomponent nature underlies the extraordinary mechanical properties of spider dragline silk.</title>
        <authorList>
            <person name="Kono N."/>
            <person name="Nakamura H."/>
            <person name="Mori M."/>
            <person name="Yoshida Y."/>
            <person name="Ohtoshi R."/>
            <person name="Malay A.D."/>
            <person name="Moran D.A.P."/>
            <person name="Tomita M."/>
            <person name="Numata K."/>
            <person name="Arakawa K."/>
        </authorList>
    </citation>
    <scope>NUCLEOTIDE SEQUENCE</scope>
</reference>
<name>A0A8X6Q5I7_NEPPI</name>
<proteinExistence type="predicted"/>
<evidence type="ECO:0000313" key="2">
    <source>
        <dbReference type="EMBL" id="GFU06676.1"/>
    </source>
</evidence>
<dbReference type="AlphaFoldDB" id="A0A8X6Q5I7"/>
<evidence type="ECO:0000313" key="3">
    <source>
        <dbReference type="Proteomes" id="UP000887013"/>
    </source>
</evidence>
<organism evidence="2 3">
    <name type="scientific">Nephila pilipes</name>
    <name type="common">Giant wood spider</name>
    <name type="synonym">Nephila maculata</name>
    <dbReference type="NCBI Taxonomy" id="299642"/>
    <lineage>
        <taxon>Eukaryota</taxon>
        <taxon>Metazoa</taxon>
        <taxon>Ecdysozoa</taxon>
        <taxon>Arthropoda</taxon>
        <taxon>Chelicerata</taxon>
        <taxon>Arachnida</taxon>
        <taxon>Araneae</taxon>
        <taxon>Araneomorphae</taxon>
        <taxon>Entelegynae</taxon>
        <taxon>Araneoidea</taxon>
        <taxon>Nephilidae</taxon>
        <taxon>Nephila</taxon>
    </lineage>
</organism>
<feature type="region of interest" description="Disordered" evidence="1">
    <location>
        <begin position="1"/>
        <end position="28"/>
    </location>
</feature>
<sequence>MKASIAAARREGGGGKKTINTRNPGQKIPPFFGEHPLFEFRSGECIGVVCQWSHPSVKNFQFFRACISPCPRGGFGSPGRLVYFILPASAKDVADSGLRKA</sequence>
<accession>A0A8X6Q5I7</accession>
<protein>
    <submittedName>
        <fullName evidence="2">Uncharacterized protein</fullName>
    </submittedName>
</protein>
<gene>
    <name evidence="2" type="ORF">NPIL_290411</name>
</gene>
<dbReference type="EMBL" id="BMAW01124177">
    <property type="protein sequence ID" value="GFU06676.1"/>
    <property type="molecule type" value="Genomic_DNA"/>
</dbReference>
<evidence type="ECO:0000256" key="1">
    <source>
        <dbReference type="SAM" id="MobiDB-lite"/>
    </source>
</evidence>
<keyword evidence="3" id="KW-1185">Reference proteome</keyword>
<dbReference type="Proteomes" id="UP000887013">
    <property type="component" value="Unassembled WGS sequence"/>
</dbReference>